<gene>
    <name evidence="7" type="primary">Contig8102.g8639</name>
    <name evidence="7" type="ORF">STYLEM_4766</name>
</gene>
<evidence type="ECO:0000313" key="8">
    <source>
        <dbReference type="Proteomes" id="UP000039865"/>
    </source>
</evidence>
<dbReference type="InterPro" id="IPR020422">
    <property type="entry name" value="TYR_PHOSPHATASE_DUAL_dom"/>
</dbReference>
<name>A0A078A0P0_STYLE</name>
<dbReference type="Proteomes" id="UP000039865">
    <property type="component" value="Unassembled WGS sequence"/>
</dbReference>
<dbReference type="GO" id="GO:0004725">
    <property type="term" value="F:protein tyrosine phosphatase activity"/>
    <property type="evidence" value="ECO:0007669"/>
    <property type="project" value="UniProtKB-EC"/>
</dbReference>
<dbReference type="OMA" id="MNIQDQS"/>
<dbReference type="InterPro" id="IPR000340">
    <property type="entry name" value="Dual-sp_phosphatase_cat-dom"/>
</dbReference>
<protein>
    <recommendedName>
        <fullName evidence="2">protein-tyrosine-phosphatase</fullName>
        <ecNumber evidence="2">3.1.3.48</ecNumber>
    </recommendedName>
</protein>
<dbReference type="EMBL" id="CCKQ01004609">
    <property type="protein sequence ID" value="CDW75771.1"/>
    <property type="molecule type" value="Genomic_DNA"/>
</dbReference>
<dbReference type="PANTHER" id="PTHR45848">
    <property type="entry name" value="DUAL SPECIFICITY PROTEIN PHOSPHATASE 12 FAMILY MEMBER"/>
    <property type="match status" value="1"/>
</dbReference>
<dbReference type="OrthoDB" id="2017893at2759"/>
<dbReference type="Gene3D" id="3.90.190.10">
    <property type="entry name" value="Protein tyrosine phosphatase superfamily"/>
    <property type="match status" value="1"/>
</dbReference>
<keyword evidence="8" id="KW-1185">Reference proteome</keyword>
<dbReference type="GO" id="GO:0005634">
    <property type="term" value="C:nucleus"/>
    <property type="evidence" value="ECO:0007669"/>
    <property type="project" value="TreeGrafter"/>
</dbReference>
<feature type="domain" description="Tyrosine-protein phosphatase" evidence="6">
    <location>
        <begin position="1"/>
        <end position="146"/>
    </location>
</feature>
<evidence type="ECO:0000313" key="7">
    <source>
        <dbReference type="EMBL" id="CDW75771.1"/>
    </source>
</evidence>
<evidence type="ECO:0000256" key="5">
    <source>
        <dbReference type="SAM" id="MobiDB-lite"/>
    </source>
</evidence>
<feature type="compositionally biased region" description="Basic and acidic residues" evidence="5">
    <location>
        <begin position="169"/>
        <end position="184"/>
    </location>
</feature>
<feature type="region of interest" description="Disordered" evidence="5">
    <location>
        <begin position="169"/>
        <end position="196"/>
    </location>
</feature>
<keyword evidence="3" id="KW-0378">Hydrolase</keyword>
<dbReference type="GO" id="GO:0008138">
    <property type="term" value="F:protein tyrosine/serine/threonine phosphatase activity"/>
    <property type="evidence" value="ECO:0007669"/>
    <property type="project" value="TreeGrafter"/>
</dbReference>
<dbReference type="PANTHER" id="PTHR45848:SF4">
    <property type="entry name" value="DUAL SPECIFICITY PROTEIN PHOSPHATASE 12"/>
    <property type="match status" value="1"/>
</dbReference>
<dbReference type="EC" id="3.1.3.48" evidence="2"/>
<proteinExistence type="inferred from homology"/>
<dbReference type="PROSITE" id="PS50054">
    <property type="entry name" value="TYR_PHOSPHATASE_DUAL"/>
    <property type="match status" value="1"/>
</dbReference>
<evidence type="ECO:0000259" key="6">
    <source>
        <dbReference type="PROSITE" id="PS50054"/>
    </source>
</evidence>
<dbReference type="Pfam" id="PF00782">
    <property type="entry name" value="DSPc"/>
    <property type="match status" value="1"/>
</dbReference>
<keyword evidence="4" id="KW-0904">Protein phosphatase</keyword>
<dbReference type="AlphaFoldDB" id="A0A078A0P0"/>
<dbReference type="InterPro" id="IPR029021">
    <property type="entry name" value="Prot-tyrosine_phosphatase-like"/>
</dbReference>
<dbReference type="SUPFAM" id="SSF52799">
    <property type="entry name" value="(Phosphotyrosine protein) phosphatases II"/>
    <property type="match status" value="1"/>
</dbReference>
<evidence type="ECO:0000256" key="4">
    <source>
        <dbReference type="ARBA" id="ARBA00022912"/>
    </source>
</evidence>
<comment type="similarity">
    <text evidence="1">Belongs to the protein-tyrosine phosphatase family. Non-receptor class dual specificity subfamily.</text>
</comment>
<accession>A0A078A0P0</accession>
<sequence>MFQQRKPLFLTYTDVDHITESIYLGNVNAANNLTQLKRFLFKYKVVDILDSPACNLAQYFDEAVEQQQNVFNKIYLDLSKKAILKGIKFLCTGISRSSSCVIAYLMKEKGYSFHSALYQVRLKRPIVCPNVGFQKQLLDYESGLRQEISNSRIGNRSHSLATTYQLQQEKLKRQQQEEEEKKQDLTSTLKPDSPLKGIANQSLVSQQQTPLSINNIGQKPKTSSNINFFGINQRNEQIQKKSQFEIAGTSMIQSGKTPTADLLKNQAANLQQNIFPQPTSKQGLRNYSNTLPTSLQNTQKISFSSIGSGIGSEKVQQNQINSTYQQSTQAQSTSKVMMGSIGLQAKDSNSVSLQNNQLVQCQHCKTQLFKKDDILSHQPIKAQDKTTQPDKMNGQYNSNQLLNQYKGQYNNLNIKSLQNSQNNSICSEFFIPKKDWILTLEGHFGSIYCPKKECHQKIGIYSSSGLKCKCGKQINPGFLVYKDKCTNL</sequence>
<organism evidence="7 8">
    <name type="scientific">Stylonychia lemnae</name>
    <name type="common">Ciliate</name>
    <dbReference type="NCBI Taxonomy" id="5949"/>
    <lineage>
        <taxon>Eukaryota</taxon>
        <taxon>Sar</taxon>
        <taxon>Alveolata</taxon>
        <taxon>Ciliophora</taxon>
        <taxon>Intramacronucleata</taxon>
        <taxon>Spirotrichea</taxon>
        <taxon>Stichotrichia</taxon>
        <taxon>Sporadotrichida</taxon>
        <taxon>Oxytrichidae</taxon>
        <taxon>Stylonychinae</taxon>
        <taxon>Stylonychia</taxon>
    </lineage>
</organism>
<evidence type="ECO:0000256" key="3">
    <source>
        <dbReference type="ARBA" id="ARBA00022801"/>
    </source>
</evidence>
<evidence type="ECO:0000256" key="2">
    <source>
        <dbReference type="ARBA" id="ARBA00013064"/>
    </source>
</evidence>
<dbReference type="SMART" id="SM00195">
    <property type="entry name" value="DSPc"/>
    <property type="match status" value="1"/>
</dbReference>
<dbReference type="CDD" id="cd14498">
    <property type="entry name" value="DSP"/>
    <property type="match status" value="1"/>
</dbReference>
<evidence type="ECO:0000256" key="1">
    <source>
        <dbReference type="ARBA" id="ARBA00008601"/>
    </source>
</evidence>
<dbReference type="InParanoid" id="A0A078A0P0"/>
<reference evidence="7 8" key="1">
    <citation type="submission" date="2014-06" db="EMBL/GenBank/DDBJ databases">
        <authorList>
            <person name="Swart Estienne"/>
        </authorList>
    </citation>
    <scope>NUCLEOTIDE SEQUENCE [LARGE SCALE GENOMIC DNA]</scope>
    <source>
        <strain evidence="7 8">130c</strain>
    </source>
</reference>